<dbReference type="GO" id="GO:0110001">
    <property type="term" value="C:toxin-antitoxin complex"/>
    <property type="evidence" value="ECO:0007669"/>
    <property type="project" value="InterPro"/>
</dbReference>
<evidence type="ECO:0008006" key="8">
    <source>
        <dbReference type="Google" id="ProtNLM"/>
    </source>
</evidence>
<dbReference type="GO" id="GO:0004540">
    <property type="term" value="F:RNA nuclease activity"/>
    <property type="evidence" value="ECO:0007669"/>
    <property type="project" value="InterPro"/>
</dbReference>
<dbReference type="RefSeq" id="WP_085773135.1">
    <property type="nucleotide sequence ID" value="NZ_AP027149.1"/>
</dbReference>
<protein>
    <recommendedName>
        <fullName evidence="8">DUF86 domain-containing protein</fullName>
    </recommendedName>
</protein>
<dbReference type="AlphaFoldDB" id="A0A1W6MZI2"/>
<dbReference type="PANTHER" id="PTHR34139:SF1">
    <property type="entry name" value="RNASE MJ1380-RELATED"/>
    <property type="match status" value="1"/>
</dbReference>
<keyword evidence="4" id="KW-0547">Nucleotide-binding</keyword>
<evidence type="ECO:0000256" key="3">
    <source>
        <dbReference type="ARBA" id="ARBA00022722"/>
    </source>
</evidence>
<dbReference type="Pfam" id="PF01934">
    <property type="entry name" value="HepT-like"/>
    <property type="match status" value="1"/>
</dbReference>
<name>A0A1W6MZI2_9HYPH</name>
<evidence type="ECO:0000256" key="5">
    <source>
        <dbReference type="ARBA" id="ARBA00022801"/>
    </source>
</evidence>
<dbReference type="InterPro" id="IPR008201">
    <property type="entry name" value="HepT-like"/>
</dbReference>
<evidence type="ECO:0000256" key="2">
    <source>
        <dbReference type="ARBA" id="ARBA00022649"/>
    </source>
</evidence>
<keyword evidence="1" id="KW-0597">Phosphoprotein</keyword>
<dbReference type="STRING" id="655015.B1812_20055"/>
<sequence length="122" mass="13963">MTARIVSPRPADIIEAAEHVRSVLAGASLAAFEQDWQKRWLVERGIEMISEASRHLPDDVKDRRSEIPWRKVAGIGNVIRHDYERVAPDVLWKLARDDLPLLEKVCREELAKALAREGMTRN</sequence>
<reference evidence="6 7" key="1">
    <citation type="submission" date="2017-02" db="EMBL/GenBank/DDBJ databases">
        <authorList>
            <person name="Peterson S.W."/>
        </authorList>
    </citation>
    <scope>NUCLEOTIDE SEQUENCE [LARGE SCALE GENOMIC DNA]</scope>
    <source>
        <strain evidence="6 7">S285</strain>
    </source>
</reference>
<accession>A0A1W6MZI2</accession>
<dbReference type="GO" id="GO:0000166">
    <property type="term" value="F:nucleotide binding"/>
    <property type="evidence" value="ECO:0007669"/>
    <property type="project" value="UniProtKB-KW"/>
</dbReference>
<evidence type="ECO:0000313" key="7">
    <source>
        <dbReference type="Proteomes" id="UP000193978"/>
    </source>
</evidence>
<evidence type="ECO:0000313" key="6">
    <source>
        <dbReference type="EMBL" id="ARN82992.1"/>
    </source>
</evidence>
<dbReference type="KEGG" id="mbry:B1812_20055"/>
<organism evidence="6 7">
    <name type="scientific">Methylocystis bryophila</name>
    <dbReference type="NCBI Taxonomy" id="655015"/>
    <lineage>
        <taxon>Bacteria</taxon>
        <taxon>Pseudomonadati</taxon>
        <taxon>Pseudomonadota</taxon>
        <taxon>Alphaproteobacteria</taxon>
        <taxon>Hyphomicrobiales</taxon>
        <taxon>Methylocystaceae</taxon>
        <taxon>Methylocystis</taxon>
    </lineage>
</organism>
<dbReference type="GO" id="GO:0016787">
    <property type="term" value="F:hydrolase activity"/>
    <property type="evidence" value="ECO:0007669"/>
    <property type="project" value="UniProtKB-KW"/>
</dbReference>
<dbReference type="EMBL" id="CP019948">
    <property type="protein sequence ID" value="ARN82992.1"/>
    <property type="molecule type" value="Genomic_DNA"/>
</dbReference>
<keyword evidence="7" id="KW-1185">Reference proteome</keyword>
<dbReference type="InterPro" id="IPR051813">
    <property type="entry name" value="HepT_RNase_toxin"/>
</dbReference>
<dbReference type="Proteomes" id="UP000193978">
    <property type="component" value="Chromosome"/>
</dbReference>
<evidence type="ECO:0000256" key="1">
    <source>
        <dbReference type="ARBA" id="ARBA00022553"/>
    </source>
</evidence>
<keyword evidence="3" id="KW-0540">Nuclease</keyword>
<gene>
    <name evidence="6" type="ORF">B1812_20055</name>
</gene>
<proteinExistence type="predicted"/>
<keyword evidence="2" id="KW-1277">Toxin-antitoxin system</keyword>
<evidence type="ECO:0000256" key="4">
    <source>
        <dbReference type="ARBA" id="ARBA00022741"/>
    </source>
</evidence>
<keyword evidence="5" id="KW-0378">Hydrolase</keyword>
<dbReference type="PANTHER" id="PTHR34139">
    <property type="entry name" value="UPF0331 PROTEIN MJ0127"/>
    <property type="match status" value="1"/>
</dbReference>
<dbReference type="OrthoDB" id="4829434at2"/>